<sequence>MGEKKHAAVWSLGIAAALMLGTTAMAPITQMPVDTATTTETSTQNTNWQSVKQQLLATDLLSDAVVPVSWTTPVLQRSGNVLTVDTQTTLADVIQNANNASALDAAWAAIGQQVSLRTAMTVAGISAGDLPQGSAAVLANQSASLAGLFSAPINTAVLPTVAQKMTATVLAPALTQLQITAAAQGWQRLGIITVAANGQYHVTDQPLSSLVAAASSPADLNQRVQQVLDQLTWRMALQVTDGLIPQALPSGASVELAAFLKSPAKTTTSTIGDALAAEKAAATFTVGQPVPAYSTLFDQWQAVLTANKPEQGADGEKDDDKTPSTPSLTTTDGSQDQTPATDTSDVGDKVDGTDTAQPQKPAEQTPPAKGGPVLTLAPDKTAASSAHHDAAQTKPVVTLTEQITSIQYENYGSSAARNDTLPQTGEQTSADRWLSISGLCLLVLTTIAVKWPRRLF</sequence>
<dbReference type="STRING" id="1231336.L248_0843"/>
<feature type="compositionally biased region" description="Polar residues" evidence="1">
    <location>
        <begin position="323"/>
        <end position="344"/>
    </location>
</feature>
<protein>
    <recommendedName>
        <fullName evidence="5">Gram-positive cocci surface proteins LPxTG domain-containing protein</fullName>
    </recommendedName>
</protein>
<evidence type="ECO:0000313" key="4">
    <source>
        <dbReference type="Proteomes" id="UP000030647"/>
    </source>
</evidence>
<dbReference type="RefSeq" id="WP_022530175.1">
    <property type="nucleotide sequence ID" value="NZ_KI271596.1"/>
</dbReference>
<dbReference type="Proteomes" id="UP000030647">
    <property type="component" value="Unassembled WGS sequence"/>
</dbReference>
<feature type="region of interest" description="Disordered" evidence="1">
    <location>
        <begin position="309"/>
        <end position="395"/>
    </location>
</feature>
<keyword evidence="2" id="KW-0732">Signal</keyword>
<gene>
    <name evidence="3" type="ORF">L248_0843</name>
</gene>
<proteinExistence type="predicted"/>
<dbReference type="HOGENOM" id="CLU_599629_0_0_9"/>
<keyword evidence="4" id="KW-1185">Reference proteome</keyword>
<accession>U4TRL8</accession>
<evidence type="ECO:0000256" key="2">
    <source>
        <dbReference type="SAM" id="SignalP"/>
    </source>
</evidence>
<dbReference type="OrthoDB" id="9857376at2"/>
<reference evidence="4" key="1">
    <citation type="journal article" date="2013" name="Genome Announc.">
        <title>Whole-Genome Sequencing of Lactobacillus shenzhenensis Strain LY-73T.</title>
        <authorList>
            <person name="Lin Z."/>
            <person name="Liu Z."/>
            <person name="Yang R."/>
            <person name="Zou Y."/>
            <person name="Wan D."/>
            <person name="Chen J."/>
            <person name="Guo M."/>
            <person name="Zhao J."/>
            <person name="Fang C."/>
            <person name="Yang R."/>
            <person name="Liu F."/>
        </authorList>
    </citation>
    <scope>NUCLEOTIDE SEQUENCE [LARGE SCALE GENOMIC DNA]</scope>
    <source>
        <strain evidence="4">LY-73</strain>
    </source>
</reference>
<feature type="chain" id="PRO_5039089941" description="Gram-positive cocci surface proteins LPxTG domain-containing protein" evidence="2">
    <location>
        <begin position="27"/>
        <end position="456"/>
    </location>
</feature>
<evidence type="ECO:0000313" key="3">
    <source>
        <dbReference type="EMBL" id="ERL64548.1"/>
    </source>
</evidence>
<dbReference type="EMBL" id="KI271596">
    <property type="protein sequence ID" value="ERL64548.1"/>
    <property type="molecule type" value="Genomic_DNA"/>
</dbReference>
<dbReference type="eggNOG" id="ENOG5030B56">
    <property type="taxonomic scope" value="Bacteria"/>
</dbReference>
<organism evidence="3 4">
    <name type="scientific">Schleiferilactobacillus shenzhenensis LY-73</name>
    <dbReference type="NCBI Taxonomy" id="1231336"/>
    <lineage>
        <taxon>Bacteria</taxon>
        <taxon>Bacillati</taxon>
        <taxon>Bacillota</taxon>
        <taxon>Bacilli</taxon>
        <taxon>Lactobacillales</taxon>
        <taxon>Lactobacillaceae</taxon>
        <taxon>Schleiferilactobacillus</taxon>
    </lineage>
</organism>
<evidence type="ECO:0000256" key="1">
    <source>
        <dbReference type="SAM" id="MobiDB-lite"/>
    </source>
</evidence>
<evidence type="ECO:0008006" key="5">
    <source>
        <dbReference type="Google" id="ProtNLM"/>
    </source>
</evidence>
<dbReference type="AlphaFoldDB" id="U4TRL8"/>
<feature type="signal peptide" evidence="2">
    <location>
        <begin position="1"/>
        <end position="26"/>
    </location>
</feature>
<name>U4TRL8_9LACO</name>